<dbReference type="HOGENOM" id="CLU_033465_6_0_1"/>
<protein>
    <recommendedName>
        <fullName evidence="8">RTA1-domain-containing protein</fullName>
    </recommendedName>
</protein>
<keyword evidence="4 5" id="KW-0472">Membrane</keyword>
<feature type="transmembrane region" description="Helical" evidence="5">
    <location>
        <begin position="129"/>
        <end position="152"/>
    </location>
</feature>
<feature type="transmembrane region" description="Helical" evidence="5">
    <location>
        <begin position="233"/>
        <end position="251"/>
    </location>
</feature>
<sequence length="316" mass="35295">MVRNYDTGPSASNSFRVNPYGYVPTEWICAFFVALFSVSTLIHAFQVVYTRLWWLFPMACVAGILEIIGWSGRLWSSQNPLAKEPYLMQIVTTIIAPTPLIAANFIILGELIRHLGHCYSRLSAKAYMLVFVSCDGIALVVQAVGGAIASLAINQGKSPEPASVYILNSSVSLIICIMQGSHAMLAGIVFQLASITIYITLEMEFILRFLYDRPLHIADEPSKAYKFDKNMKLMLFGLALSSVCIYIRSVYRTIELSGGWQGYINTTQHFFDWLDGGMIVLAMFTINFFHLGFLLGHANVWNATPPVEPKHGDRFI</sequence>
<evidence type="ECO:0000256" key="3">
    <source>
        <dbReference type="ARBA" id="ARBA00022989"/>
    </source>
</evidence>
<dbReference type="PANTHER" id="PTHR31465:SF9">
    <property type="entry name" value="SPHINGOID LONG-CHAIN BASE TRANSPORTER RSB1"/>
    <property type="match status" value="1"/>
</dbReference>
<dbReference type="AlphaFoldDB" id="J4H5B9"/>
<dbReference type="Pfam" id="PF04479">
    <property type="entry name" value="RTA1"/>
    <property type="match status" value="1"/>
</dbReference>
<dbReference type="PANTHER" id="PTHR31465">
    <property type="entry name" value="PROTEIN RTA1-RELATED"/>
    <property type="match status" value="1"/>
</dbReference>
<dbReference type="GeneID" id="24101369"/>
<comment type="subcellular location">
    <subcellularLocation>
        <location evidence="1">Membrane</location>
        <topology evidence="1">Multi-pass membrane protein</topology>
    </subcellularLocation>
</comment>
<dbReference type="GO" id="GO:0005886">
    <property type="term" value="C:plasma membrane"/>
    <property type="evidence" value="ECO:0007669"/>
    <property type="project" value="TreeGrafter"/>
</dbReference>
<gene>
    <name evidence="6" type="ORF">FIBRA_08734</name>
</gene>
<proteinExistence type="predicted"/>
<dbReference type="EMBL" id="HE797346">
    <property type="protein sequence ID" value="CCM06469.1"/>
    <property type="molecule type" value="Genomic_DNA"/>
</dbReference>
<evidence type="ECO:0000313" key="6">
    <source>
        <dbReference type="EMBL" id="CCM06469.1"/>
    </source>
</evidence>
<dbReference type="GO" id="GO:0000324">
    <property type="term" value="C:fungal-type vacuole"/>
    <property type="evidence" value="ECO:0007669"/>
    <property type="project" value="TreeGrafter"/>
</dbReference>
<organism evidence="6 7">
    <name type="scientific">Fibroporia radiculosa</name>
    <dbReference type="NCBI Taxonomy" id="599839"/>
    <lineage>
        <taxon>Eukaryota</taxon>
        <taxon>Fungi</taxon>
        <taxon>Dikarya</taxon>
        <taxon>Basidiomycota</taxon>
        <taxon>Agaricomycotina</taxon>
        <taxon>Agaricomycetes</taxon>
        <taxon>Polyporales</taxon>
        <taxon>Fibroporiaceae</taxon>
        <taxon>Fibroporia</taxon>
    </lineage>
</organism>
<feature type="transmembrane region" description="Helical" evidence="5">
    <location>
        <begin position="86"/>
        <end position="108"/>
    </location>
</feature>
<evidence type="ECO:0000256" key="2">
    <source>
        <dbReference type="ARBA" id="ARBA00022692"/>
    </source>
</evidence>
<evidence type="ECO:0008006" key="8">
    <source>
        <dbReference type="Google" id="ProtNLM"/>
    </source>
</evidence>
<name>J4H5B9_9APHY</name>
<feature type="transmembrane region" description="Helical" evidence="5">
    <location>
        <begin position="271"/>
        <end position="295"/>
    </location>
</feature>
<evidence type="ECO:0000256" key="5">
    <source>
        <dbReference type="SAM" id="Phobius"/>
    </source>
</evidence>
<accession>J4H5B9</accession>
<feature type="transmembrane region" description="Helical" evidence="5">
    <location>
        <begin position="20"/>
        <end position="45"/>
    </location>
</feature>
<dbReference type="STRING" id="599839.J4H5B9"/>
<dbReference type="RefSeq" id="XP_012185752.1">
    <property type="nucleotide sequence ID" value="XM_012330362.1"/>
</dbReference>
<evidence type="ECO:0000256" key="1">
    <source>
        <dbReference type="ARBA" id="ARBA00004141"/>
    </source>
</evidence>
<keyword evidence="3 5" id="KW-1133">Transmembrane helix</keyword>
<feature type="transmembrane region" description="Helical" evidence="5">
    <location>
        <begin position="52"/>
        <end position="71"/>
    </location>
</feature>
<keyword evidence="2 5" id="KW-0812">Transmembrane</keyword>
<dbReference type="FunCoup" id="J4H5B9">
    <property type="interactions" value="23"/>
</dbReference>
<feature type="transmembrane region" description="Helical" evidence="5">
    <location>
        <begin position="172"/>
        <end position="201"/>
    </location>
</feature>
<reference evidence="6 7" key="1">
    <citation type="journal article" date="2012" name="Appl. Environ. Microbiol.">
        <title>Short-read sequencing for genomic analysis of the brown rot fungus Fibroporia radiculosa.</title>
        <authorList>
            <person name="Tang J.D."/>
            <person name="Perkins A.D."/>
            <person name="Sonstegard T.S."/>
            <person name="Schroeder S.G."/>
            <person name="Burgess S.C."/>
            <person name="Diehl S.V."/>
        </authorList>
    </citation>
    <scope>NUCLEOTIDE SEQUENCE [LARGE SCALE GENOMIC DNA]</scope>
    <source>
        <strain evidence="6 7">TFFH 294</strain>
    </source>
</reference>
<evidence type="ECO:0000313" key="7">
    <source>
        <dbReference type="Proteomes" id="UP000006352"/>
    </source>
</evidence>
<dbReference type="InterPro" id="IPR007568">
    <property type="entry name" value="RTA1"/>
</dbReference>
<evidence type="ECO:0000256" key="4">
    <source>
        <dbReference type="ARBA" id="ARBA00023136"/>
    </source>
</evidence>
<keyword evidence="7" id="KW-1185">Reference proteome</keyword>
<dbReference type="OrthoDB" id="3358017at2759"/>
<dbReference type="Proteomes" id="UP000006352">
    <property type="component" value="Unassembled WGS sequence"/>
</dbReference>
<dbReference type="InParanoid" id="J4H5B9"/>